<dbReference type="RefSeq" id="WP_013321964.1">
    <property type="nucleotide sequence ID" value="NC_014501.1"/>
</dbReference>
<dbReference type="InterPro" id="IPR025458">
    <property type="entry name" value="DUF4278"/>
</dbReference>
<evidence type="ECO:0008006" key="3">
    <source>
        <dbReference type="Google" id="ProtNLM"/>
    </source>
</evidence>
<proteinExistence type="predicted"/>
<name>E0U9Q7_GLOV7</name>
<dbReference type="HOGENOM" id="CLU_2681544_0_0_3"/>
<gene>
    <name evidence="1" type="ordered locus">Cyan7822_1874</name>
</gene>
<accession>E0U9Q7</accession>
<dbReference type="OrthoDB" id="583400at2"/>
<dbReference type="Pfam" id="PF14105">
    <property type="entry name" value="DUF4278"/>
    <property type="match status" value="1"/>
</dbReference>
<protein>
    <recommendedName>
        <fullName evidence="3">DUF4278 domain-containing protein</fullName>
    </recommendedName>
</protein>
<evidence type="ECO:0000313" key="2">
    <source>
        <dbReference type="Proteomes" id="UP000008206"/>
    </source>
</evidence>
<reference evidence="2" key="1">
    <citation type="journal article" date="2011" name="MBio">
        <title>Novel metabolic attributes of the genus Cyanothece, comprising a group of unicellular nitrogen-fixing Cyanobacteria.</title>
        <authorList>
            <person name="Bandyopadhyay A."/>
            <person name="Elvitigala T."/>
            <person name="Welsh E."/>
            <person name="Stockel J."/>
            <person name="Liberton M."/>
            <person name="Min H."/>
            <person name="Sherman L.A."/>
            <person name="Pakrasi H.B."/>
        </authorList>
    </citation>
    <scope>NUCLEOTIDE SEQUENCE [LARGE SCALE GENOMIC DNA]</scope>
    <source>
        <strain evidence="2">PCC 7822</strain>
    </source>
</reference>
<dbReference type="AlphaFoldDB" id="E0U9Q7"/>
<keyword evidence="2" id="KW-1185">Reference proteome</keyword>
<organism evidence="1 2">
    <name type="scientific">Gloeothece verrucosa (strain PCC 7822)</name>
    <name type="common">Cyanothece sp. (strain PCC 7822)</name>
    <dbReference type="NCBI Taxonomy" id="497965"/>
    <lineage>
        <taxon>Bacteria</taxon>
        <taxon>Bacillati</taxon>
        <taxon>Cyanobacteriota</taxon>
        <taxon>Cyanophyceae</taxon>
        <taxon>Oscillatoriophycideae</taxon>
        <taxon>Chroococcales</taxon>
        <taxon>Aphanothecaceae</taxon>
        <taxon>Gloeothece</taxon>
        <taxon>Gloeothece verrucosa</taxon>
    </lineage>
</organism>
<sequence length="74" mass="8359">MQLTYRGVVYPASHTNVYKVNTKLGLTYRGQTYNHCRAISVAGLPQRNLSYRGVAYRAKTLLISPVISDRNDLN</sequence>
<evidence type="ECO:0000313" key="1">
    <source>
        <dbReference type="EMBL" id="ADN13858.1"/>
    </source>
</evidence>
<dbReference type="KEGG" id="cyj:Cyan7822_1874"/>
<dbReference type="EMBL" id="CP002198">
    <property type="protein sequence ID" value="ADN13858.1"/>
    <property type="molecule type" value="Genomic_DNA"/>
</dbReference>
<dbReference type="Proteomes" id="UP000008206">
    <property type="component" value="Chromosome"/>
</dbReference>